<gene>
    <name evidence="2" type="ORF">K4G57_07230</name>
</gene>
<feature type="transmembrane region" description="Helical" evidence="1">
    <location>
        <begin position="12"/>
        <end position="36"/>
    </location>
</feature>
<keyword evidence="1" id="KW-1133">Transmembrane helix</keyword>
<reference evidence="2 3" key="1">
    <citation type="submission" date="2021-08" db="EMBL/GenBank/DDBJ databases">
        <title>Helicobacter spp. isolated from feces of Anatolian Ground Squirrel (Spermophilus xanthoprymnus) in Turkey.</title>
        <authorList>
            <person name="Aydin F."/>
            <person name="Abay S."/>
            <person name="Kayman T."/>
            <person name="Karakaya E."/>
            <person name="Saticioglu I.B."/>
        </authorList>
    </citation>
    <scope>NUCLEOTIDE SEQUENCE [LARGE SCALE GENOMIC DNA]</scope>
    <source>
        <strain evidence="2 3">Faydin-H70</strain>
    </source>
</reference>
<protein>
    <submittedName>
        <fullName evidence="2">Uncharacterized protein</fullName>
    </submittedName>
</protein>
<evidence type="ECO:0000256" key="1">
    <source>
        <dbReference type="SAM" id="Phobius"/>
    </source>
</evidence>
<feature type="transmembrane region" description="Helical" evidence="1">
    <location>
        <begin position="130"/>
        <end position="148"/>
    </location>
</feature>
<organism evidence="2 3">
    <name type="scientific">Helicobacter turcicus</name>
    <dbReference type="NCBI Taxonomy" id="2867412"/>
    <lineage>
        <taxon>Bacteria</taxon>
        <taxon>Pseudomonadati</taxon>
        <taxon>Campylobacterota</taxon>
        <taxon>Epsilonproteobacteria</taxon>
        <taxon>Campylobacterales</taxon>
        <taxon>Helicobacteraceae</taxon>
        <taxon>Helicobacter</taxon>
    </lineage>
</organism>
<dbReference type="Proteomes" id="UP000700059">
    <property type="component" value="Unassembled WGS sequence"/>
</dbReference>
<feature type="transmembrane region" description="Helical" evidence="1">
    <location>
        <begin position="48"/>
        <end position="71"/>
    </location>
</feature>
<name>A0ABS7JPA1_9HELI</name>
<accession>A0ABS7JPA1</accession>
<sequence>MGTSASQLIASAFTFGTAALVFATLPFLFVLLRGIFKANSGNNAHSSSILSVFAMAFCVHFISCIGFMTLIKVLDALNAIYESNYLQNKVFGIFWARSESEIFSLSGASGGFEDKGLYLQLHLVQMVCDWVFLLMYWAVFVVACAYGLREARKDVMQSNTMQIFVWVLVANVVGAFIFYLWAKIASLALFIPNGDIISKIIEGYKIIIAS</sequence>
<evidence type="ECO:0000313" key="2">
    <source>
        <dbReference type="EMBL" id="MBX7491249.1"/>
    </source>
</evidence>
<proteinExistence type="predicted"/>
<comment type="caution">
    <text evidence="2">The sequence shown here is derived from an EMBL/GenBank/DDBJ whole genome shotgun (WGS) entry which is preliminary data.</text>
</comment>
<keyword evidence="3" id="KW-1185">Reference proteome</keyword>
<dbReference type="EMBL" id="JAIGYQ010000010">
    <property type="protein sequence ID" value="MBX7491249.1"/>
    <property type="molecule type" value="Genomic_DNA"/>
</dbReference>
<evidence type="ECO:0000313" key="3">
    <source>
        <dbReference type="Proteomes" id="UP000700059"/>
    </source>
</evidence>
<keyword evidence="1" id="KW-0472">Membrane</keyword>
<dbReference type="RefSeq" id="WP_221532513.1">
    <property type="nucleotide sequence ID" value="NZ_JAIGYP010000010.1"/>
</dbReference>
<feature type="transmembrane region" description="Helical" evidence="1">
    <location>
        <begin position="160"/>
        <end position="182"/>
    </location>
</feature>
<keyword evidence="1" id="KW-0812">Transmembrane</keyword>